<evidence type="ECO:0000313" key="1">
    <source>
        <dbReference type="EMBL" id="KAH7676414.1"/>
    </source>
</evidence>
<accession>A0ACB7VPE0</accession>
<comment type="caution">
    <text evidence="1">The sequence shown here is derived from an EMBL/GenBank/DDBJ whole genome shotgun (WGS) entry which is preliminary data.</text>
</comment>
<protein>
    <submittedName>
        <fullName evidence="1">Peptide alpha-N-acetyltransferase protein</fullName>
    </submittedName>
</protein>
<proteinExistence type="predicted"/>
<evidence type="ECO:0000313" key="2">
    <source>
        <dbReference type="Proteomes" id="UP000827976"/>
    </source>
</evidence>
<keyword evidence="2" id="KW-1185">Reference proteome</keyword>
<name>A0ACB7VPE0_DIOAL</name>
<sequence>MDLHHGLTEKVFIREFNEDRDLKMVEKLEMSCEIGSRRGFSILTNMMGDPLCRIRLYPLHVMLVAELAGNGEVVGVVRGCMKFVGTGLGTNNVRMGCILGLRVSPKHRRMGIATKLVKFIESWAIRNGAEYMSLATEENNIGSINLFVLKFDYMRLNSLWILIQPLDPHAKKIKQPSHNVKIEKLSVEQAISLYKNKIGGGKLFPGDIDAILKEKLSLGTWVSYYEDEQWSGLHCNKINEDDDDDDDHEFIHKTPNSWAILSIWKTYESYELQIRGAPIVRFFHSTLSHITSKVLPCLRVYPSSELLSKPFGFLFLYGLHGEGERVGELIKSLWFFAQSLAKNTKDCKVVVTELGACDPLREHVPLSSFTSRIDDLWFIKRVGGDAINGDIDIAHDAQAISSIFIDPRDF</sequence>
<organism evidence="1 2">
    <name type="scientific">Dioscorea alata</name>
    <name type="common">Purple yam</name>
    <dbReference type="NCBI Taxonomy" id="55571"/>
    <lineage>
        <taxon>Eukaryota</taxon>
        <taxon>Viridiplantae</taxon>
        <taxon>Streptophyta</taxon>
        <taxon>Embryophyta</taxon>
        <taxon>Tracheophyta</taxon>
        <taxon>Spermatophyta</taxon>
        <taxon>Magnoliopsida</taxon>
        <taxon>Liliopsida</taxon>
        <taxon>Dioscoreales</taxon>
        <taxon>Dioscoreaceae</taxon>
        <taxon>Dioscorea</taxon>
    </lineage>
</organism>
<reference evidence="2" key="1">
    <citation type="journal article" date="2022" name="Nat. Commun.">
        <title>Chromosome evolution and the genetic basis of agronomically important traits in greater yam.</title>
        <authorList>
            <person name="Bredeson J.V."/>
            <person name="Lyons J.B."/>
            <person name="Oniyinde I.O."/>
            <person name="Okereke N.R."/>
            <person name="Kolade O."/>
            <person name="Nnabue I."/>
            <person name="Nwadili C.O."/>
            <person name="Hribova E."/>
            <person name="Parker M."/>
            <person name="Nwogha J."/>
            <person name="Shu S."/>
            <person name="Carlson J."/>
            <person name="Kariba R."/>
            <person name="Muthemba S."/>
            <person name="Knop K."/>
            <person name="Barton G.J."/>
            <person name="Sherwood A.V."/>
            <person name="Lopez-Montes A."/>
            <person name="Asiedu R."/>
            <person name="Jamnadass R."/>
            <person name="Muchugi A."/>
            <person name="Goodstein D."/>
            <person name="Egesi C.N."/>
            <person name="Featherston J."/>
            <person name="Asfaw A."/>
            <person name="Simpson G.G."/>
            <person name="Dolezel J."/>
            <person name="Hendre P.S."/>
            <person name="Van Deynze A."/>
            <person name="Kumar P.L."/>
            <person name="Obidiegwu J.E."/>
            <person name="Bhattacharjee R."/>
            <person name="Rokhsar D.S."/>
        </authorList>
    </citation>
    <scope>NUCLEOTIDE SEQUENCE [LARGE SCALE GENOMIC DNA]</scope>
    <source>
        <strain evidence="2">cv. TDa95/00328</strain>
    </source>
</reference>
<dbReference type="Proteomes" id="UP000827976">
    <property type="component" value="Chromosome 7"/>
</dbReference>
<gene>
    <name evidence="1" type="ORF">IHE45_07G013800</name>
</gene>
<dbReference type="EMBL" id="CM037017">
    <property type="protein sequence ID" value="KAH7676414.1"/>
    <property type="molecule type" value="Genomic_DNA"/>
</dbReference>